<dbReference type="PROSITE" id="PS50097">
    <property type="entry name" value="BTB"/>
    <property type="match status" value="1"/>
</dbReference>
<dbReference type="PANTHER" id="PTHR14136:SF17">
    <property type="entry name" value="BTB_POZ DOMAIN-CONTAINING PROTEIN KCTD9"/>
    <property type="match status" value="1"/>
</dbReference>
<feature type="non-terminal residue" evidence="9">
    <location>
        <position position="1"/>
    </location>
</feature>
<organism evidence="9 10">
    <name type="scientific">Picathartes gymnocephalus</name>
    <name type="common">White-necked rockfowl</name>
    <dbReference type="NCBI Taxonomy" id="175131"/>
    <lineage>
        <taxon>Eukaryota</taxon>
        <taxon>Metazoa</taxon>
        <taxon>Chordata</taxon>
        <taxon>Craniata</taxon>
        <taxon>Vertebrata</taxon>
        <taxon>Euteleostomi</taxon>
        <taxon>Archelosauria</taxon>
        <taxon>Archosauria</taxon>
        <taxon>Dinosauria</taxon>
        <taxon>Saurischia</taxon>
        <taxon>Theropoda</taxon>
        <taxon>Coelurosauria</taxon>
        <taxon>Aves</taxon>
        <taxon>Neognathae</taxon>
        <taxon>Neoaves</taxon>
        <taxon>Telluraves</taxon>
        <taxon>Australaves</taxon>
        <taxon>Passeriformes</taxon>
        <taxon>Picathartidae</taxon>
        <taxon>Picathartes</taxon>
    </lineage>
</organism>
<evidence type="ECO:0000256" key="1">
    <source>
        <dbReference type="ARBA" id="ARBA00004906"/>
    </source>
</evidence>
<evidence type="ECO:0000313" key="10">
    <source>
        <dbReference type="Proteomes" id="UP000631391"/>
    </source>
</evidence>
<dbReference type="Pfam" id="PF02214">
    <property type="entry name" value="BTB_2"/>
    <property type="match status" value="1"/>
</dbReference>
<dbReference type="PANTHER" id="PTHR14136">
    <property type="entry name" value="BTB_POZ DOMAIN-CONTAINING PROTEIN KCTD9"/>
    <property type="match status" value="1"/>
</dbReference>
<name>A0A851ASC0_PICGY</name>
<comment type="function">
    <text evidence="5">Substrate-specific adapter of a BCR (BTB-CUL3-RBX1) E3 ubiquitin-protein ligase complex, which mediates the ubiquitination of target proteins, leading to their degradation by the proteasome.</text>
</comment>
<dbReference type="InterPro" id="IPR000210">
    <property type="entry name" value="BTB/POZ_dom"/>
</dbReference>
<accession>A0A851ASC0</accession>
<dbReference type="CDD" id="cd17073">
    <property type="entry name" value="KHA"/>
    <property type="match status" value="1"/>
</dbReference>
<keyword evidence="3" id="KW-0677">Repeat</keyword>
<dbReference type="PROSITE" id="PS51490">
    <property type="entry name" value="KHA"/>
    <property type="match status" value="1"/>
</dbReference>
<dbReference type="SMART" id="SM00225">
    <property type="entry name" value="BTB"/>
    <property type="match status" value="1"/>
</dbReference>
<dbReference type="InterPro" id="IPR001646">
    <property type="entry name" value="5peptide_repeat"/>
</dbReference>
<dbReference type="FunFam" id="3.30.710.10:FF:000044">
    <property type="entry name" value="BTB/POZ domain-containing protein KCTD9 isoform X1"/>
    <property type="match status" value="1"/>
</dbReference>
<dbReference type="InterPro" id="IPR011333">
    <property type="entry name" value="SKP1/BTB/POZ_sf"/>
</dbReference>
<dbReference type="SUPFAM" id="SSF89837">
    <property type="entry name" value="Doublecortin (DC)"/>
    <property type="match status" value="1"/>
</dbReference>
<evidence type="ECO:0000259" key="7">
    <source>
        <dbReference type="PROSITE" id="PS50097"/>
    </source>
</evidence>
<evidence type="ECO:0000259" key="8">
    <source>
        <dbReference type="PROSITE" id="PS51490"/>
    </source>
</evidence>
<dbReference type="GO" id="GO:0051260">
    <property type="term" value="P:protein homooligomerization"/>
    <property type="evidence" value="ECO:0007669"/>
    <property type="project" value="InterPro"/>
</dbReference>
<dbReference type="OrthoDB" id="9989223at2759"/>
<dbReference type="Pfam" id="PF11834">
    <property type="entry name" value="KHA"/>
    <property type="match status" value="1"/>
</dbReference>
<dbReference type="SUPFAM" id="SSF54695">
    <property type="entry name" value="POZ domain"/>
    <property type="match status" value="1"/>
</dbReference>
<gene>
    <name evidence="9" type="primary">Kctd9</name>
    <name evidence="9" type="ORF">PICGYM_R05352</name>
</gene>
<dbReference type="GO" id="GO:0035556">
    <property type="term" value="P:intracellular signal transduction"/>
    <property type="evidence" value="ECO:0007669"/>
    <property type="project" value="InterPro"/>
</dbReference>
<dbReference type="InterPro" id="IPR003131">
    <property type="entry name" value="T1-type_BTB"/>
</dbReference>
<comment type="pathway">
    <text evidence="1">Protein modification; protein ubiquitination.</text>
</comment>
<evidence type="ECO:0000256" key="5">
    <source>
        <dbReference type="ARBA" id="ARBA00053523"/>
    </source>
</evidence>
<dbReference type="Gene3D" id="3.30.710.10">
    <property type="entry name" value="Potassium Channel Kv1.1, Chain A"/>
    <property type="match status" value="1"/>
</dbReference>
<dbReference type="Gene3D" id="2.160.20.80">
    <property type="entry name" value="E3 ubiquitin-protein ligase SopA"/>
    <property type="match status" value="1"/>
</dbReference>
<dbReference type="FunFam" id="2.160.20.80:FF:000002">
    <property type="entry name" value="Potassium channel tetramerization domain-containing 9a"/>
    <property type="match status" value="1"/>
</dbReference>
<dbReference type="EMBL" id="WEKY01007063">
    <property type="protein sequence ID" value="NWI36575.1"/>
    <property type="molecule type" value="Genomic_DNA"/>
</dbReference>
<evidence type="ECO:0000256" key="2">
    <source>
        <dbReference type="ARBA" id="ARBA00022553"/>
    </source>
</evidence>
<dbReference type="SUPFAM" id="SSF141571">
    <property type="entry name" value="Pentapeptide repeat-like"/>
    <property type="match status" value="1"/>
</dbReference>
<protein>
    <recommendedName>
        <fullName evidence="6">BTB/POZ domain-containing protein KCTD9</fullName>
    </recommendedName>
</protein>
<evidence type="ECO:0000313" key="9">
    <source>
        <dbReference type="EMBL" id="NWI36575.1"/>
    </source>
</evidence>
<dbReference type="InterPro" id="IPR036572">
    <property type="entry name" value="Doublecortin_dom_sf"/>
</dbReference>
<evidence type="ECO:0000256" key="6">
    <source>
        <dbReference type="ARBA" id="ARBA00073142"/>
    </source>
</evidence>
<evidence type="ECO:0000256" key="4">
    <source>
        <dbReference type="ARBA" id="ARBA00022786"/>
    </source>
</evidence>
<feature type="domain" description="KHA" evidence="8">
    <location>
        <begin position="3"/>
        <end position="82"/>
    </location>
</feature>
<feature type="non-terminal residue" evidence="9">
    <location>
        <position position="401"/>
    </location>
</feature>
<reference evidence="9" key="1">
    <citation type="submission" date="2019-10" db="EMBL/GenBank/DDBJ databases">
        <title>Bird 10,000 Genomes (B10K) Project - Family phase.</title>
        <authorList>
            <person name="Zhang G."/>
        </authorList>
    </citation>
    <scope>NUCLEOTIDE SEQUENCE</scope>
    <source>
        <strain evidence="9">B10K-DU-012-30</strain>
        <tissue evidence="9">Muscle</tissue>
    </source>
</reference>
<comment type="caution">
    <text evidence="9">The sequence shown here is derived from an EMBL/GenBank/DDBJ whole genome shotgun (WGS) entry which is preliminary data.</text>
</comment>
<feature type="domain" description="BTB" evidence="7">
    <location>
        <begin position="91"/>
        <end position="161"/>
    </location>
</feature>
<keyword evidence="10" id="KW-1185">Reference proteome</keyword>
<sequence>MRRVTLFVNGSARNGKVVAVYGTLSDLLSVASNKLGIKATSVYNGKGGLIDDIALIRDDDVLFVCEGEPFIDPQTDGRAQEELTGSHTDWLTLNVGGRYFTTTRSTLVNKEPDSMLAHMFKDKDAWGNKQDPRGAFLIDRSPEYFEPILNYLRHGQLIVNDGINLLGRYYLYLAVCNTWLQVLFQQGMCDSVLSLFSAIPQNSQPAEDHSPISRKEFVRFLLATPTKSELRCQGLNFSGADLSRLDLRYINFKMANLSRCNLAHANLCCANLERADLSGSVLDCANLQGVKMLCSNAEGASLKGCNFEDPSGLKANLEGKFLPGVDMEGSQMTGINLRVATLKNAKLKNCNLRGATLAGTDLENCDLSGCDLQEANLRGSNVKGAIFEEMLTPLHMSQSVR</sequence>
<dbReference type="CDD" id="cd18368">
    <property type="entry name" value="BTB_POZ_KCTD9"/>
    <property type="match status" value="1"/>
</dbReference>
<dbReference type="Proteomes" id="UP000631391">
    <property type="component" value="Unassembled WGS sequence"/>
</dbReference>
<evidence type="ECO:0000256" key="3">
    <source>
        <dbReference type="ARBA" id="ARBA00022737"/>
    </source>
</evidence>
<dbReference type="InterPro" id="IPR051082">
    <property type="entry name" value="Pentapeptide-BTB/POZ_domain"/>
</dbReference>
<dbReference type="AlphaFoldDB" id="A0A851ASC0"/>
<dbReference type="Pfam" id="PF00805">
    <property type="entry name" value="Pentapeptide"/>
    <property type="match status" value="2"/>
</dbReference>
<proteinExistence type="predicted"/>
<keyword evidence="2" id="KW-0597">Phosphoprotein</keyword>
<keyword evidence="4" id="KW-0833">Ubl conjugation pathway</keyword>
<dbReference type="InterPro" id="IPR021789">
    <property type="entry name" value="KHA_dom"/>
</dbReference>